<keyword evidence="1" id="KW-0175">Coiled coil</keyword>
<dbReference type="EMBL" id="JAUIZM010000002">
    <property type="protein sequence ID" value="KAK1397328.1"/>
    <property type="molecule type" value="Genomic_DNA"/>
</dbReference>
<dbReference type="Pfam" id="PF10536">
    <property type="entry name" value="PMD"/>
    <property type="match status" value="1"/>
</dbReference>
<feature type="region of interest" description="Disordered" evidence="2">
    <location>
        <begin position="1"/>
        <end position="257"/>
    </location>
</feature>
<dbReference type="PANTHER" id="PTHR46033:SF8">
    <property type="entry name" value="PROTEIN MAINTENANCE OF MERISTEMS-LIKE"/>
    <property type="match status" value="1"/>
</dbReference>
<feature type="region of interest" description="Disordered" evidence="2">
    <location>
        <begin position="618"/>
        <end position="646"/>
    </location>
</feature>
<evidence type="ECO:0000259" key="3">
    <source>
        <dbReference type="Pfam" id="PF10536"/>
    </source>
</evidence>
<organism evidence="4 5">
    <name type="scientific">Heracleum sosnowskyi</name>
    <dbReference type="NCBI Taxonomy" id="360622"/>
    <lineage>
        <taxon>Eukaryota</taxon>
        <taxon>Viridiplantae</taxon>
        <taxon>Streptophyta</taxon>
        <taxon>Embryophyta</taxon>
        <taxon>Tracheophyta</taxon>
        <taxon>Spermatophyta</taxon>
        <taxon>Magnoliopsida</taxon>
        <taxon>eudicotyledons</taxon>
        <taxon>Gunneridae</taxon>
        <taxon>Pentapetalae</taxon>
        <taxon>asterids</taxon>
        <taxon>campanulids</taxon>
        <taxon>Apiales</taxon>
        <taxon>Apiaceae</taxon>
        <taxon>Apioideae</taxon>
        <taxon>apioid superclade</taxon>
        <taxon>Tordylieae</taxon>
        <taxon>Tordyliinae</taxon>
        <taxon>Heracleum</taxon>
    </lineage>
</organism>
<dbReference type="PANTHER" id="PTHR46033">
    <property type="entry name" value="PROTEIN MAIN-LIKE 2"/>
    <property type="match status" value="1"/>
</dbReference>
<reference evidence="4" key="2">
    <citation type="submission" date="2023-05" db="EMBL/GenBank/DDBJ databases">
        <authorList>
            <person name="Schelkunov M.I."/>
        </authorList>
    </citation>
    <scope>NUCLEOTIDE SEQUENCE</scope>
    <source>
        <strain evidence="4">Hsosn_3</strain>
        <tissue evidence="4">Leaf</tissue>
    </source>
</reference>
<evidence type="ECO:0000313" key="4">
    <source>
        <dbReference type="EMBL" id="KAK1397328.1"/>
    </source>
</evidence>
<feature type="compositionally biased region" description="Polar residues" evidence="2">
    <location>
        <begin position="157"/>
        <end position="166"/>
    </location>
</feature>
<dbReference type="InterPro" id="IPR044824">
    <property type="entry name" value="MAIN-like"/>
</dbReference>
<name>A0AAD8J4Y6_9APIA</name>
<gene>
    <name evidence="4" type="ORF">POM88_007191</name>
</gene>
<evidence type="ECO:0000256" key="1">
    <source>
        <dbReference type="SAM" id="Coils"/>
    </source>
</evidence>
<dbReference type="GO" id="GO:0010073">
    <property type="term" value="P:meristem maintenance"/>
    <property type="evidence" value="ECO:0007669"/>
    <property type="project" value="InterPro"/>
</dbReference>
<feature type="compositionally biased region" description="Polar residues" evidence="2">
    <location>
        <begin position="16"/>
        <end position="34"/>
    </location>
</feature>
<comment type="caution">
    <text evidence="4">The sequence shown here is derived from an EMBL/GenBank/DDBJ whole genome shotgun (WGS) entry which is preliminary data.</text>
</comment>
<feature type="compositionally biased region" description="Basic and acidic residues" evidence="2">
    <location>
        <begin position="624"/>
        <end position="646"/>
    </location>
</feature>
<evidence type="ECO:0000256" key="2">
    <source>
        <dbReference type="SAM" id="MobiDB-lite"/>
    </source>
</evidence>
<evidence type="ECO:0000313" key="5">
    <source>
        <dbReference type="Proteomes" id="UP001237642"/>
    </source>
</evidence>
<keyword evidence="5" id="KW-1185">Reference proteome</keyword>
<feature type="compositionally biased region" description="Polar residues" evidence="2">
    <location>
        <begin position="60"/>
        <end position="87"/>
    </location>
</feature>
<sequence>MSSSATKLNDCENGDCVQQPSSSTSGVPSNTTTREVIGAPRNATTTQASRRQQGKKKRSSGSTSLAKGDGQPSSSEANINPPGSRSPTPRRFGEDDMTTADRAISDSQPVHGTSDFPLPPAGRRQESRNTNERPGSSSARADGEPFMSLEIADREPGSSNTMTAQASGRREINRKRLRGSSSFARADGQPSSREANANLTSSRRTTPRQAISESPLVRGTSDVPLPPRGKGQGSRSISRRNTRSSRTYADASTPTESDISGTQFILNLRNHPSVHARAGQNPSPEGLYFRGAWRNAVKLYRAANDQYKQLFKNAGFEDFLKIDPVELPQGYLIALMERWFSETNTLHLPCCELGPTPLDWTMITGLRFGGQPIELPTKYDKGKVQKLLGLGTKDIFSGNRICLSKIKPEEAEVMAVPPTREAMESIFRRLFLYVIGSCLFGNSRSVIHHELVQFLEDIDAVGSYDWGAVTYAAFLVGMRSKVTKRIGAFTAFWQFLLFWAFEYLNICRPEHAEEDMHVFPRAMRWNFAENLGTLDNSELTASRFQLDDVDDEAQVTWQPYFDIETYNDLTWQAYFDNIETYDSIGFSITLAKSRVRFMSFDTWEYYLGERCRRQLGLSPLVPHKPPEKMHEQRSKDEPQSEVEREDLINTGISSGTLVRNDIADYASWFRNNSIGKIVNVTELIGGPDIGRKVMRHWMAEHRPDMILVPKSEVKEIREALGTANAEREKLQKELSRVRRGARS</sequence>
<accession>A0AAD8J4Y6</accession>
<dbReference type="InterPro" id="IPR019557">
    <property type="entry name" value="AminoTfrase-like_pln_mobile"/>
</dbReference>
<protein>
    <recommendedName>
        <fullName evidence="3">Aminotransferase-like plant mobile domain-containing protein</fullName>
    </recommendedName>
</protein>
<dbReference type="AlphaFoldDB" id="A0AAD8J4Y6"/>
<dbReference type="Proteomes" id="UP001237642">
    <property type="component" value="Unassembled WGS sequence"/>
</dbReference>
<feature type="compositionally biased region" description="Polar residues" evidence="2">
    <location>
        <begin position="179"/>
        <end position="212"/>
    </location>
</feature>
<proteinExistence type="predicted"/>
<feature type="compositionally biased region" description="Polar residues" evidence="2">
    <location>
        <begin position="42"/>
        <end position="51"/>
    </location>
</feature>
<reference evidence="4" key="1">
    <citation type="submission" date="2023-02" db="EMBL/GenBank/DDBJ databases">
        <title>Genome of toxic invasive species Heracleum sosnowskyi carries increased number of genes despite the absence of recent whole-genome duplications.</title>
        <authorList>
            <person name="Schelkunov M."/>
            <person name="Shtratnikova V."/>
            <person name="Makarenko M."/>
            <person name="Klepikova A."/>
            <person name="Omelchenko D."/>
            <person name="Novikova G."/>
            <person name="Obukhova E."/>
            <person name="Bogdanov V."/>
            <person name="Penin A."/>
            <person name="Logacheva M."/>
        </authorList>
    </citation>
    <scope>NUCLEOTIDE SEQUENCE</scope>
    <source>
        <strain evidence="4">Hsosn_3</strain>
        <tissue evidence="4">Leaf</tissue>
    </source>
</reference>
<feature type="coiled-coil region" evidence="1">
    <location>
        <begin position="713"/>
        <end position="740"/>
    </location>
</feature>
<feature type="domain" description="Aminotransferase-like plant mobile" evidence="3">
    <location>
        <begin position="315"/>
        <end position="643"/>
    </location>
</feature>